<feature type="domain" description="Phytocyanin" evidence="4">
    <location>
        <begin position="26"/>
        <end position="128"/>
    </location>
</feature>
<organism evidence="5 6">
    <name type="scientific">Kingdonia uniflora</name>
    <dbReference type="NCBI Taxonomy" id="39325"/>
    <lineage>
        <taxon>Eukaryota</taxon>
        <taxon>Viridiplantae</taxon>
        <taxon>Streptophyta</taxon>
        <taxon>Embryophyta</taxon>
        <taxon>Tracheophyta</taxon>
        <taxon>Spermatophyta</taxon>
        <taxon>Magnoliopsida</taxon>
        <taxon>Ranunculales</taxon>
        <taxon>Circaeasteraceae</taxon>
        <taxon>Kingdonia</taxon>
    </lineage>
</organism>
<dbReference type="PANTHER" id="PTHR33021:SF264">
    <property type="entry name" value="OS05G0570900 PROTEIN"/>
    <property type="match status" value="1"/>
</dbReference>
<name>A0A7J7P0P0_9MAGN</name>
<feature type="chain" id="PRO_5029881522" description="Phytocyanin domain-containing protein" evidence="3">
    <location>
        <begin position="26"/>
        <end position="180"/>
    </location>
</feature>
<dbReference type="PROSITE" id="PS51485">
    <property type="entry name" value="PHYTOCYANIN"/>
    <property type="match status" value="1"/>
</dbReference>
<dbReference type="GO" id="GO:0009055">
    <property type="term" value="F:electron transfer activity"/>
    <property type="evidence" value="ECO:0007669"/>
    <property type="project" value="InterPro"/>
</dbReference>
<evidence type="ECO:0000256" key="2">
    <source>
        <dbReference type="ARBA" id="ARBA00023180"/>
    </source>
</evidence>
<reference evidence="5 6" key="1">
    <citation type="journal article" date="2020" name="IScience">
        <title>Genome Sequencing of the Endangered Kingdonia uniflora (Circaeasteraceae, Ranunculales) Reveals Potential Mechanisms of Evolutionary Specialization.</title>
        <authorList>
            <person name="Sun Y."/>
            <person name="Deng T."/>
            <person name="Zhang A."/>
            <person name="Moore M.J."/>
            <person name="Landis J.B."/>
            <person name="Lin N."/>
            <person name="Zhang H."/>
            <person name="Zhang X."/>
            <person name="Huang J."/>
            <person name="Zhang X."/>
            <person name="Sun H."/>
            <person name="Wang H."/>
        </authorList>
    </citation>
    <scope>NUCLEOTIDE SEQUENCE [LARGE SCALE GENOMIC DNA]</scope>
    <source>
        <strain evidence="5">TB1705</strain>
        <tissue evidence="5">Leaf</tissue>
    </source>
</reference>
<keyword evidence="1" id="KW-1015">Disulfide bond</keyword>
<evidence type="ECO:0000256" key="1">
    <source>
        <dbReference type="ARBA" id="ARBA00023157"/>
    </source>
</evidence>
<keyword evidence="2" id="KW-0325">Glycoprotein</keyword>
<dbReference type="CDD" id="cd13920">
    <property type="entry name" value="Stellacyanin"/>
    <property type="match status" value="1"/>
</dbReference>
<dbReference type="InterPro" id="IPR003245">
    <property type="entry name" value="Phytocyanin_dom"/>
</dbReference>
<feature type="signal peptide" evidence="3">
    <location>
        <begin position="1"/>
        <end position="25"/>
    </location>
</feature>
<dbReference type="InterPro" id="IPR008972">
    <property type="entry name" value="Cupredoxin"/>
</dbReference>
<dbReference type="Proteomes" id="UP000541444">
    <property type="component" value="Unassembled WGS sequence"/>
</dbReference>
<protein>
    <recommendedName>
        <fullName evidence="4">Phytocyanin domain-containing protein</fullName>
    </recommendedName>
</protein>
<dbReference type="GO" id="GO:0005886">
    <property type="term" value="C:plasma membrane"/>
    <property type="evidence" value="ECO:0007669"/>
    <property type="project" value="TreeGrafter"/>
</dbReference>
<dbReference type="EMBL" id="JACGCM010000375">
    <property type="protein sequence ID" value="KAF6172991.1"/>
    <property type="molecule type" value="Genomic_DNA"/>
</dbReference>
<dbReference type="Gene3D" id="2.60.40.420">
    <property type="entry name" value="Cupredoxins - blue copper proteins"/>
    <property type="match status" value="1"/>
</dbReference>
<keyword evidence="6" id="KW-1185">Reference proteome</keyword>
<dbReference type="FunFam" id="2.60.40.420:FF:000034">
    <property type="entry name" value="Cupredoxin superfamily protein"/>
    <property type="match status" value="1"/>
</dbReference>
<evidence type="ECO:0000313" key="6">
    <source>
        <dbReference type="Proteomes" id="UP000541444"/>
    </source>
</evidence>
<dbReference type="SUPFAM" id="SSF49503">
    <property type="entry name" value="Cupredoxins"/>
    <property type="match status" value="1"/>
</dbReference>
<accession>A0A7J7P0P0</accession>
<evidence type="ECO:0000256" key="3">
    <source>
        <dbReference type="SAM" id="SignalP"/>
    </source>
</evidence>
<proteinExistence type="predicted"/>
<comment type="caution">
    <text evidence="5">The sequence shown here is derived from an EMBL/GenBank/DDBJ whole genome shotgun (WGS) entry which is preliminary data.</text>
</comment>
<dbReference type="AlphaFoldDB" id="A0A7J7P0P0"/>
<evidence type="ECO:0000313" key="5">
    <source>
        <dbReference type="EMBL" id="KAF6172991.1"/>
    </source>
</evidence>
<dbReference type="PANTHER" id="PTHR33021">
    <property type="entry name" value="BLUE COPPER PROTEIN"/>
    <property type="match status" value="1"/>
</dbReference>
<gene>
    <name evidence="5" type="ORF">GIB67_006367</name>
</gene>
<evidence type="ECO:0000259" key="4">
    <source>
        <dbReference type="PROSITE" id="PS51485"/>
    </source>
</evidence>
<dbReference type="Pfam" id="PF02298">
    <property type="entry name" value="Cu_bind_like"/>
    <property type="match status" value="1"/>
</dbReference>
<keyword evidence="3" id="KW-0732">Signal</keyword>
<dbReference type="InterPro" id="IPR039391">
    <property type="entry name" value="Phytocyanin-like"/>
</dbReference>
<sequence length="180" mass="19465">MASRVCASLFLAAAMAIVLMAPVRAMDHIVGGSFGWATPENVTFYQDWAKPRTFGVGDRLVFPFRAGAHNIIEVNKEDFDNCTQNKVVGMEYKGPVIMELPDLGDHYYYCGTGLHCEAGQKFGITVVNETGSAGVDFNLDTAASLPAADEQKSEQNSSANSIRNFGVIASVLSFSASFFF</sequence>
<dbReference type="OrthoDB" id="1916408at2759"/>